<dbReference type="PANTHER" id="PTHR47036">
    <property type="entry name" value="COBALT-FACTOR III C(17)-METHYLTRANSFERASE-RELATED"/>
    <property type="match status" value="1"/>
</dbReference>
<dbReference type="SUPFAM" id="SSF159672">
    <property type="entry name" value="CbiG N-terminal domain-like"/>
    <property type="match status" value="1"/>
</dbReference>
<dbReference type="InterPro" id="IPR035996">
    <property type="entry name" value="4pyrrol_Methylase_sf"/>
</dbReference>
<evidence type="ECO:0000313" key="11">
    <source>
        <dbReference type="EMBL" id="MBC6470053.1"/>
    </source>
</evidence>
<accession>A0ABR7M096</accession>
<sequence>MIGVVAATASGRTAAAALAAAWPGEVRLFTGEKAGDGLRAAWHACDAVVAFLAVGATVRVLAPLIGHKADDPAVVCVDESLRFAVAVLGGHHGANALADRVGGVLGSLPVVTTATDAAGIPALDSFGADLGCTIENPSMLARVGAALLSGEPVALADQGPWPVPALPGNVTVQDPARDDPARDDPARDDPARDDTAGAGARALIRIDDRTPAHPSDPEATLVLRPKSLVVGVGAARGVASAEVGGLIDAALSDAGLAPASVRCVATVDLKADEGGLLEAAGQRGWEVITFTADALAAIDVPNPSEIVRAEVGTPSVAEAAAILGARTHGARTHGRAAELVVGKRKSAAATVAVARLTPKGRLTLVGLGPGARDLLTPRAEAALRRASIVVGLDQYVDQVRDLLRPGTRTIESGLGQEEERARTAVEEAGRGRAVALIGSGDAGVYAMAAPALDFASADIVVEGVPGITAAVAASGLLGAPLGHDHAYISLSDLHTPWEVIERRVRAAAEGDFTVCFYNPRSRARDWQLPKALSILAEHRPPTTPVGYVRNATRPGESMTLTTLDEIDPAGVDMFTVVIVGSSRSRTVAGRFVTPRGYKWA</sequence>
<dbReference type="Pfam" id="PF01890">
    <property type="entry name" value="CbiG_C"/>
    <property type="match status" value="1"/>
</dbReference>
<dbReference type="Gene3D" id="3.30.950.10">
    <property type="entry name" value="Methyltransferase, Cobalt-precorrin-4 Transmethylase, Domain 2"/>
    <property type="match status" value="1"/>
</dbReference>
<dbReference type="EMBL" id="JABVEC010000035">
    <property type="protein sequence ID" value="MBC6470053.1"/>
    <property type="molecule type" value="Genomic_DNA"/>
</dbReference>
<keyword evidence="2" id="KW-0169">Cobalamin biosynthesis</keyword>
<dbReference type="GO" id="GO:0032259">
    <property type="term" value="P:methylation"/>
    <property type="evidence" value="ECO:0007669"/>
    <property type="project" value="UniProtKB-KW"/>
</dbReference>
<evidence type="ECO:0000256" key="3">
    <source>
        <dbReference type="ARBA" id="ARBA00022603"/>
    </source>
</evidence>
<protein>
    <submittedName>
        <fullName evidence="11">Precorrin-3B C(17)-methyltransferase</fullName>
        <ecNumber evidence="11">2.1.1.131</ecNumber>
    </submittedName>
</protein>
<keyword evidence="3 11" id="KW-0489">Methyltransferase</keyword>
<evidence type="ECO:0000256" key="5">
    <source>
        <dbReference type="ARBA" id="ARBA00022691"/>
    </source>
</evidence>
<dbReference type="InterPro" id="IPR000878">
    <property type="entry name" value="4pyrrol_Mease"/>
</dbReference>
<dbReference type="InterPro" id="IPR014776">
    <property type="entry name" value="4pyrrole_Mease_sub2"/>
</dbReference>
<dbReference type="SUPFAM" id="SSF53790">
    <property type="entry name" value="Tetrapyrrole methylase"/>
    <property type="match status" value="1"/>
</dbReference>
<evidence type="ECO:0000259" key="7">
    <source>
        <dbReference type="Pfam" id="PF00590"/>
    </source>
</evidence>
<dbReference type="Pfam" id="PF11761">
    <property type="entry name" value="CbiG_mid"/>
    <property type="match status" value="1"/>
</dbReference>
<dbReference type="InterPro" id="IPR036518">
    <property type="entry name" value="CobE/GbiG_C_sf"/>
</dbReference>
<feature type="domain" description="CobE/GbiG C-terminal" evidence="8">
    <location>
        <begin position="228"/>
        <end position="354"/>
    </location>
</feature>
<keyword evidence="5" id="KW-0949">S-adenosyl-L-methionine</keyword>
<organism evidence="11 12">
    <name type="scientific">Actinomadura alba</name>
    <dbReference type="NCBI Taxonomy" id="406431"/>
    <lineage>
        <taxon>Bacteria</taxon>
        <taxon>Bacillati</taxon>
        <taxon>Actinomycetota</taxon>
        <taxon>Actinomycetes</taxon>
        <taxon>Streptosporangiales</taxon>
        <taxon>Thermomonosporaceae</taxon>
        <taxon>Actinomadura</taxon>
    </lineage>
</organism>
<dbReference type="Gene3D" id="3.30.420.180">
    <property type="entry name" value="CobE/GbiG C-terminal domain"/>
    <property type="match status" value="1"/>
</dbReference>
<dbReference type="InterPro" id="IPR021745">
    <property type="entry name" value="CbiG_mid"/>
</dbReference>
<dbReference type="CDD" id="cd11646">
    <property type="entry name" value="Precorrin_3B_C17_MT"/>
    <property type="match status" value="1"/>
</dbReference>
<reference evidence="11 12" key="1">
    <citation type="submission" date="2020-06" db="EMBL/GenBank/DDBJ databases">
        <title>Actinomadura xiongansis sp. nov., isolated from soil of Baiyangdian.</title>
        <authorList>
            <person name="Zhang X."/>
        </authorList>
    </citation>
    <scope>NUCLEOTIDE SEQUENCE [LARGE SCALE GENOMIC DNA]</scope>
    <source>
        <strain evidence="11 12">HBUM206468</strain>
    </source>
</reference>
<comment type="pathway">
    <text evidence="1">Cofactor biosynthesis; adenosylcobalamin biosynthesis.</text>
</comment>
<dbReference type="NCBIfam" id="TIGR01466">
    <property type="entry name" value="cobJ_cbiH"/>
    <property type="match status" value="1"/>
</dbReference>
<name>A0ABR7M096_9ACTN</name>
<evidence type="ECO:0000256" key="2">
    <source>
        <dbReference type="ARBA" id="ARBA00022573"/>
    </source>
</evidence>
<evidence type="ECO:0000256" key="4">
    <source>
        <dbReference type="ARBA" id="ARBA00022679"/>
    </source>
</evidence>
<dbReference type="InterPro" id="IPR038029">
    <property type="entry name" value="GbiG_N_sf"/>
</dbReference>
<dbReference type="InterPro" id="IPR002750">
    <property type="entry name" value="CobE/GbiG_C"/>
</dbReference>
<feature type="compositionally biased region" description="Basic and acidic residues" evidence="6">
    <location>
        <begin position="175"/>
        <end position="195"/>
    </location>
</feature>
<feature type="domain" description="Cobalamin synthesis G N-terminal" evidence="9">
    <location>
        <begin position="38"/>
        <end position="116"/>
    </location>
</feature>
<dbReference type="Gene3D" id="3.40.1010.10">
    <property type="entry name" value="Cobalt-precorrin-4 Transmethylase, Domain 1"/>
    <property type="match status" value="1"/>
</dbReference>
<dbReference type="InterPro" id="IPR021744">
    <property type="entry name" value="CbiG_N"/>
</dbReference>
<feature type="domain" description="Cobalamin biosynthesis central region" evidence="10">
    <location>
        <begin position="121"/>
        <end position="225"/>
    </location>
</feature>
<feature type="domain" description="Tetrapyrrole methylase" evidence="7">
    <location>
        <begin position="361"/>
        <end position="566"/>
    </location>
</feature>
<comment type="caution">
    <text evidence="11">The sequence shown here is derived from an EMBL/GenBank/DDBJ whole genome shotgun (WGS) entry which is preliminary data.</text>
</comment>
<evidence type="ECO:0000256" key="1">
    <source>
        <dbReference type="ARBA" id="ARBA00004953"/>
    </source>
</evidence>
<gene>
    <name evidence="11" type="primary">cobJ</name>
    <name evidence="11" type="ORF">HKK74_31870</name>
</gene>
<dbReference type="EC" id="2.1.1.131" evidence="11"/>
<dbReference type="SUPFAM" id="SSF159664">
    <property type="entry name" value="CobE/GbiG C-terminal domain-like"/>
    <property type="match status" value="1"/>
</dbReference>
<evidence type="ECO:0000256" key="6">
    <source>
        <dbReference type="SAM" id="MobiDB-lite"/>
    </source>
</evidence>
<dbReference type="GO" id="GO:0030789">
    <property type="term" value="F:precorrin-3B C17-methyltransferase activity"/>
    <property type="evidence" value="ECO:0007669"/>
    <property type="project" value="UniProtKB-EC"/>
</dbReference>
<dbReference type="Pfam" id="PF11760">
    <property type="entry name" value="CbiG_N"/>
    <property type="match status" value="1"/>
</dbReference>
<dbReference type="InterPro" id="IPR006363">
    <property type="entry name" value="Cbl_synth_CobJ/CibH_dom"/>
</dbReference>
<dbReference type="Gene3D" id="3.40.50.11220">
    <property type="match status" value="1"/>
</dbReference>
<evidence type="ECO:0000259" key="9">
    <source>
        <dbReference type="Pfam" id="PF11760"/>
    </source>
</evidence>
<dbReference type="Pfam" id="PF00590">
    <property type="entry name" value="TP_methylase"/>
    <property type="match status" value="1"/>
</dbReference>
<feature type="region of interest" description="Disordered" evidence="6">
    <location>
        <begin position="159"/>
        <end position="197"/>
    </location>
</feature>
<dbReference type="PANTHER" id="PTHR47036:SF1">
    <property type="entry name" value="COBALT-FACTOR III C(17)-METHYLTRANSFERASE-RELATED"/>
    <property type="match status" value="1"/>
</dbReference>
<proteinExistence type="predicted"/>
<evidence type="ECO:0000259" key="8">
    <source>
        <dbReference type="Pfam" id="PF01890"/>
    </source>
</evidence>
<evidence type="ECO:0000259" key="10">
    <source>
        <dbReference type="Pfam" id="PF11761"/>
    </source>
</evidence>
<dbReference type="Proteomes" id="UP000805614">
    <property type="component" value="Unassembled WGS sequence"/>
</dbReference>
<dbReference type="InterPro" id="IPR014777">
    <property type="entry name" value="4pyrrole_Mease_sub1"/>
</dbReference>
<keyword evidence="4 11" id="KW-0808">Transferase</keyword>
<keyword evidence="12" id="KW-1185">Reference proteome</keyword>
<dbReference type="InterPro" id="IPR051810">
    <property type="entry name" value="Precorrin_MeTrfase"/>
</dbReference>
<evidence type="ECO:0000313" key="12">
    <source>
        <dbReference type="Proteomes" id="UP000805614"/>
    </source>
</evidence>